<dbReference type="EMBL" id="CAJVPL010001957">
    <property type="protein sequence ID" value="CAG8593952.1"/>
    <property type="molecule type" value="Genomic_DNA"/>
</dbReference>
<name>A0A9N9GAX3_9GLOM</name>
<protein>
    <submittedName>
        <fullName evidence="2">10062_t:CDS:1</fullName>
    </submittedName>
</protein>
<evidence type="ECO:0000313" key="2">
    <source>
        <dbReference type="EMBL" id="CAG8593952.1"/>
    </source>
</evidence>
<accession>A0A9N9GAX3</accession>
<keyword evidence="3" id="KW-1185">Reference proteome</keyword>
<proteinExistence type="predicted"/>
<gene>
    <name evidence="2" type="ORF">AGERDE_LOCUS8750</name>
</gene>
<reference evidence="2" key="1">
    <citation type="submission" date="2021-06" db="EMBL/GenBank/DDBJ databases">
        <authorList>
            <person name="Kallberg Y."/>
            <person name="Tangrot J."/>
            <person name="Rosling A."/>
        </authorList>
    </citation>
    <scope>NUCLEOTIDE SEQUENCE</scope>
    <source>
        <strain evidence="2">MT106</strain>
    </source>
</reference>
<feature type="non-terminal residue" evidence="2">
    <location>
        <position position="203"/>
    </location>
</feature>
<organism evidence="2 3">
    <name type="scientific">Ambispora gerdemannii</name>
    <dbReference type="NCBI Taxonomy" id="144530"/>
    <lineage>
        <taxon>Eukaryota</taxon>
        <taxon>Fungi</taxon>
        <taxon>Fungi incertae sedis</taxon>
        <taxon>Mucoromycota</taxon>
        <taxon>Glomeromycotina</taxon>
        <taxon>Glomeromycetes</taxon>
        <taxon>Archaeosporales</taxon>
        <taxon>Ambisporaceae</taxon>
        <taxon>Ambispora</taxon>
    </lineage>
</organism>
<dbReference type="OrthoDB" id="2374143at2759"/>
<dbReference type="Proteomes" id="UP000789831">
    <property type="component" value="Unassembled WGS sequence"/>
</dbReference>
<feature type="region of interest" description="Disordered" evidence="1">
    <location>
        <begin position="156"/>
        <end position="203"/>
    </location>
</feature>
<dbReference type="AlphaFoldDB" id="A0A9N9GAX3"/>
<evidence type="ECO:0000256" key="1">
    <source>
        <dbReference type="SAM" id="MobiDB-lite"/>
    </source>
</evidence>
<evidence type="ECO:0000313" key="3">
    <source>
        <dbReference type="Proteomes" id="UP000789831"/>
    </source>
</evidence>
<comment type="caution">
    <text evidence="2">The sequence shown here is derived from an EMBL/GenBank/DDBJ whole genome shotgun (WGS) entry which is preliminary data.</text>
</comment>
<sequence>MTFKKPAECWTFDAIASHYYDDNICRTLDNIKKDLQRRAKMEDCDAQKAEKLLDSGWKPYYSWSYGDDSWSVLTRHGTSCITLGRTDMTLGRKKLATAVKTRVTVDQIRSKAITSTFADGAESMSKVRKAILDDIDSIALISTALEEPLKDYEEYEEAFDSTPVDYSDNLNETDFSDSDHEEKYEPSNNSSISSDSDHNQKKK</sequence>